<keyword evidence="1" id="KW-0812">Transmembrane</keyword>
<dbReference type="PROSITE" id="PS50024">
    <property type="entry name" value="SEA"/>
    <property type="match status" value="1"/>
</dbReference>
<dbReference type="GO" id="GO:0007601">
    <property type="term" value="P:visual perception"/>
    <property type="evidence" value="ECO:0007669"/>
    <property type="project" value="InterPro"/>
</dbReference>
<evidence type="ECO:0000313" key="4">
    <source>
        <dbReference type="Proteomes" id="UP000289886"/>
    </source>
</evidence>
<dbReference type="InterPro" id="IPR039861">
    <property type="entry name" value="IMPG"/>
</dbReference>
<feature type="non-terminal residue" evidence="3">
    <location>
        <position position="1"/>
    </location>
</feature>
<feature type="domain" description="SEA" evidence="2">
    <location>
        <begin position="1"/>
        <end position="49"/>
    </location>
</feature>
<dbReference type="PANTHER" id="PTHR12199">
    <property type="entry name" value="INTERPHOTORECEPTOR MATRIX PROTEOGLYCAN"/>
    <property type="match status" value="1"/>
</dbReference>
<dbReference type="EMBL" id="SCEB01000831">
    <property type="protein sequence ID" value="RXM98075.1"/>
    <property type="molecule type" value="Genomic_DNA"/>
</dbReference>
<feature type="transmembrane region" description="Helical" evidence="1">
    <location>
        <begin position="89"/>
        <end position="111"/>
    </location>
</feature>
<keyword evidence="3" id="KW-0675">Receptor</keyword>
<evidence type="ECO:0000256" key="1">
    <source>
        <dbReference type="SAM" id="Phobius"/>
    </source>
</evidence>
<sequence length="123" mass="13840">NSKLKFAKSVPYNVTQAVHCVLEDFCNAASKRRDIEIDSYSLDIEPADQADPCKFMACSEFSRCPVDKHWLYRGARCTELVALPVNPCILIASVLGCLTLVFAVICFLILINRKCIRTRKKVV</sequence>
<accession>A0A662YPI2</accession>
<dbReference type="PANTHER" id="PTHR12199:SF3">
    <property type="entry name" value="INTERPHOTORECEPTOR MATRIX PROTEOGLYCAN 1"/>
    <property type="match status" value="1"/>
</dbReference>
<dbReference type="Proteomes" id="UP000289886">
    <property type="component" value="Unassembled WGS sequence"/>
</dbReference>
<evidence type="ECO:0000259" key="2">
    <source>
        <dbReference type="PROSITE" id="PS50024"/>
    </source>
</evidence>
<keyword evidence="4" id="KW-1185">Reference proteome</keyword>
<proteinExistence type="predicted"/>
<evidence type="ECO:0000313" key="3">
    <source>
        <dbReference type="EMBL" id="RXM98075.1"/>
    </source>
</evidence>
<keyword evidence="1" id="KW-0472">Membrane</keyword>
<name>A0A662YPI2_ACIRT</name>
<reference evidence="3 4" key="1">
    <citation type="submission" date="2019-01" db="EMBL/GenBank/DDBJ databases">
        <title>Draft Genome and Complete Hox-Cluster Characterization of the Sterlet Sturgeon (Acipenser ruthenus).</title>
        <authorList>
            <person name="Wei Q."/>
        </authorList>
    </citation>
    <scope>NUCLEOTIDE SEQUENCE [LARGE SCALE GENOMIC DNA]</scope>
    <source>
        <strain evidence="3">WHYD16114868_AA</strain>
        <tissue evidence="3">Blood</tissue>
    </source>
</reference>
<keyword evidence="1" id="KW-1133">Transmembrane helix</keyword>
<comment type="caution">
    <text evidence="3">The sequence shown here is derived from an EMBL/GenBank/DDBJ whole genome shotgun (WGS) entry which is preliminary data.</text>
</comment>
<gene>
    <name evidence="3" type="ORF">EOD39_13622</name>
</gene>
<protein>
    <submittedName>
        <fullName evidence="3">Interphotoreceptor matrix proteoglycan 1</fullName>
    </submittedName>
</protein>
<organism evidence="3 4">
    <name type="scientific">Acipenser ruthenus</name>
    <name type="common">Sterlet sturgeon</name>
    <dbReference type="NCBI Taxonomy" id="7906"/>
    <lineage>
        <taxon>Eukaryota</taxon>
        <taxon>Metazoa</taxon>
        <taxon>Chordata</taxon>
        <taxon>Craniata</taxon>
        <taxon>Vertebrata</taxon>
        <taxon>Euteleostomi</taxon>
        <taxon>Actinopterygii</taxon>
        <taxon>Chondrostei</taxon>
        <taxon>Acipenseriformes</taxon>
        <taxon>Acipenseridae</taxon>
        <taxon>Acipenser</taxon>
    </lineage>
</organism>
<dbReference type="InterPro" id="IPR000082">
    <property type="entry name" value="SEA_dom"/>
</dbReference>
<dbReference type="AlphaFoldDB" id="A0A662YPI2"/>